<protein>
    <submittedName>
        <fullName evidence="3">DNA polymerase ligase N-terminal domain-containing protein</fullName>
    </submittedName>
</protein>
<sequence length="151" mass="16365">MADGRFVIQRHHATSLHFDVRLEIDGVLVSWAVPKGPSTDPAQRRLARRVDDHALSHIDVEGRLGTGTVIVWDTGTYDLRTEGTAADALANGHLTVALHGVKLAGGYAFIRTGGDAWLLIKTKDKDADPGRDPARDENASVLTGRTNDDYV</sequence>
<dbReference type="Pfam" id="PF13298">
    <property type="entry name" value="LigD_N"/>
    <property type="match status" value="1"/>
</dbReference>
<reference evidence="3 4" key="1">
    <citation type="submission" date="2024-03" db="EMBL/GenBank/DDBJ databases">
        <title>Actinomycetospora sp. OC33-EN06, a novel actinomycete isolated from wild orchid (Aerides multiflora).</title>
        <authorList>
            <person name="Suriyachadkun C."/>
        </authorList>
    </citation>
    <scope>NUCLEOTIDE SEQUENCE [LARGE SCALE GENOMIC DNA]</scope>
    <source>
        <strain evidence="3 4">OC33-EN06</strain>
    </source>
</reference>
<evidence type="ECO:0000313" key="3">
    <source>
        <dbReference type="EMBL" id="MEJ2888841.1"/>
    </source>
</evidence>
<dbReference type="EMBL" id="JBBEGL010000005">
    <property type="protein sequence ID" value="MEJ2888841.1"/>
    <property type="molecule type" value="Genomic_DNA"/>
</dbReference>
<dbReference type="RefSeq" id="WP_337715765.1">
    <property type="nucleotide sequence ID" value="NZ_JBBEGL010000005.1"/>
</dbReference>
<keyword evidence="3" id="KW-0436">Ligase</keyword>
<keyword evidence="4" id="KW-1185">Reference proteome</keyword>
<dbReference type="InterPro" id="IPR014144">
    <property type="entry name" value="LigD_PE_domain"/>
</dbReference>
<organism evidence="3 4">
    <name type="scientific">Actinomycetospora aeridis</name>
    <dbReference type="NCBI Taxonomy" id="3129231"/>
    <lineage>
        <taxon>Bacteria</taxon>
        <taxon>Bacillati</taxon>
        <taxon>Actinomycetota</taxon>
        <taxon>Actinomycetes</taxon>
        <taxon>Pseudonocardiales</taxon>
        <taxon>Pseudonocardiaceae</taxon>
        <taxon>Actinomycetospora</taxon>
    </lineage>
</organism>
<feature type="domain" description="DNA ligase D 3'-phosphoesterase" evidence="2">
    <location>
        <begin position="9"/>
        <end position="111"/>
    </location>
</feature>
<gene>
    <name evidence="3" type="ORF">WCD41_20445</name>
</gene>
<feature type="compositionally biased region" description="Basic and acidic residues" evidence="1">
    <location>
        <begin position="124"/>
        <end position="138"/>
    </location>
</feature>
<dbReference type="PANTHER" id="PTHR39465:SF1">
    <property type="entry name" value="DNA LIGASE D 3'-PHOSPHOESTERASE DOMAIN-CONTAINING PROTEIN"/>
    <property type="match status" value="1"/>
</dbReference>
<evidence type="ECO:0000259" key="2">
    <source>
        <dbReference type="Pfam" id="PF13298"/>
    </source>
</evidence>
<evidence type="ECO:0000313" key="4">
    <source>
        <dbReference type="Proteomes" id="UP001370100"/>
    </source>
</evidence>
<evidence type="ECO:0000256" key="1">
    <source>
        <dbReference type="SAM" id="MobiDB-lite"/>
    </source>
</evidence>
<dbReference type="GO" id="GO:0016874">
    <property type="term" value="F:ligase activity"/>
    <property type="evidence" value="ECO:0007669"/>
    <property type="project" value="UniProtKB-KW"/>
</dbReference>
<proteinExistence type="predicted"/>
<dbReference type="Proteomes" id="UP001370100">
    <property type="component" value="Unassembled WGS sequence"/>
</dbReference>
<name>A0ABU8NB11_9PSEU</name>
<dbReference type="PANTHER" id="PTHR39465">
    <property type="entry name" value="DNA LIGASE D, 3'-PHOSPHOESTERASE DOMAIN"/>
    <property type="match status" value="1"/>
</dbReference>
<comment type="caution">
    <text evidence="3">The sequence shown here is derived from an EMBL/GenBank/DDBJ whole genome shotgun (WGS) entry which is preliminary data.</text>
</comment>
<feature type="region of interest" description="Disordered" evidence="1">
    <location>
        <begin position="124"/>
        <end position="151"/>
    </location>
</feature>
<accession>A0ABU8NB11</accession>